<evidence type="ECO:0000256" key="5">
    <source>
        <dbReference type="ARBA" id="ARBA00023136"/>
    </source>
</evidence>
<evidence type="ECO:0000256" key="3">
    <source>
        <dbReference type="ARBA" id="ARBA00022692"/>
    </source>
</evidence>
<feature type="transmembrane region" description="Helical" evidence="6">
    <location>
        <begin position="83"/>
        <end position="107"/>
    </location>
</feature>
<feature type="transmembrane region" description="Helical" evidence="6">
    <location>
        <begin position="171"/>
        <end position="194"/>
    </location>
</feature>
<name>A0A2T4FPU1_9PSED</name>
<reference evidence="7 9" key="1">
    <citation type="submission" date="2016-06" db="EMBL/GenBank/DDBJ databases">
        <title>Draft genome sequence of Pseudomonas sp. S1E40, a novel strain antagonistic activity to fungal plant pathogen.</title>
        <authorList>
            <person name="Tambong J.T."/>
            <person name="Tchagang C."/>
            <person name="Xu R."/>
        </authorList>
    </citation>
    <scope>NUCLEOTIDE SEQUENCE [LARGE SCALE GENOMIC DNA]</scope>
    <source>
        <strain evidence="7 9">S1E40</strain>
    </source>
</reference>
<dbReference type="PANTHER" id="PTHR30250">
    <property type="entry name" value="PST FAMILY PREDICTED COLANIC ACID TRANSPORTER"/>
    <property type="match status" value="1"/>
</dbReference>
<keyword evidence="2" id="KW-1003">Cell membrane</keyword>
<dbReference type="InterPro" id="IPR050833">
    <property type="entry name" value="Poly_Biosynth_Transport"/>
</dbReference>
<feature type="transmembrane region" description="Helical" evidence="6">
    <location>
        <begin position="398"/>
        <end position="418"/>
    </location>
</feature>
<keyword evidence="3 6" id="KW-0812">Transmembrane</keyword>
<evidence type="ECO:0000256" key="2">
    <source>
        <dbReference type="ARBA" id="ARBA00022475"/>
    </source>
</evidence>
<dbReference type="EMBL" id="MAUE01000028">
    <property type="protein sequence ID" value="OCW24124.1"/>
    <property type="molecule type" value="Genomic_DNA"/>
</dbReference>
<organism evidence="8 10">
    <name type="scientific">Pseudomonas aylmerensis</name>
    <dbReference type="NCBI Taxonomy" id="1869229"/>
    <lineage>
        <taxon>Bacteria</taxon>
        <taxon>Pseudomonadati</taxon>
        <taxon>Pseudomonadota</taxon>
        <taxon>Gammaproteobacteria</taxon>
        <taxon>Pseudomonadales</taxon>
        <taxon>Pseudomonadaceae</taxon>
        <taxon>Pseudomonas</taxon>
    </lineage>
</organism>
<evidence type="ECO:0000313" key="7">
    <source>
        <dbReference type="EMBL" id="OCW24124.1"/>
    </source>
</evidence>
<dbReference type="Proteomes" id="UP000240571">
    <property type="component" value="Unassembled WGS sequence"/>
</dbReference>
<keyword evidence="5 6" id="KW-0472">Membrane</keyword>
<feature type="transmembrane region" description="Helical" evidence="6">
    <location>
        <begin position="312"/>
        <end position="332"/>
    </location>
</feature>
<dbReference type="RefSeq" id="WP_065906181.1">
    <property type="nucleotide sequence ID" value="NZ_MAUE01000028.1"/>
</dbReference>
<dbReference type="AlphaFoldDB" id="A0A2T4FPU1"/>
<dbReference type="PANTHER" id="PTHR30250:SF26">
    <property type="entry name" value="PSMA PROTEIN"/>
    <property type="match status" value="1"/>
</dbReference>
<feature type="transmembrane region" description="Helical" evidence="6">
    <location>
        <begin position="20"/>
        <end position="38"/>
    </location>
</feature>
<comment type="subcellular location">
    <subcellularLocation>
        <location evidence="1">Cell membrane</location>
        <topology evidence="1">Multi-pass membrane protein</topology>
    </subcellularLocation>
</comment>
<dbReference type="GO" id="GO:0005886">
    <property type="term" value="C:plasma membrane"/>
    <property type="evidence" value="ECO:0007669"/>
    <property type="project" value="UniProtKB-SubCell"/>
</dbReference>
<evidence type="ECO:0000256" key="1">
    <source>
        <dbReference type="ARBA" id="ARBA00004651"/>
    </source>
</evidence>
<feature type="transmembrane region" description="Helical" evidence="6">
    <location>
        <begin position="373"/>
        <end position="392"/>
    </location>
</feature>
<accession>A0A2T4FPU1</accession>
<evidence type="ECO:0000313" key="9">
    <source>
        <dbReference type="Proteomes" id="UP000095081"/>
    </source>
</evidence>
<evidence type="ECO:0000313" key="8">
    <source>
        <dbReference type="EMBL" id="PTC25436.1"/>
    </source>
</evidence>
<gene>
    <name evidence="7" type="ORF">BBG20_19620</name>
    <name evidence="8" type="ORF">C9382_24020</name>
</gene>
<reference evidence="8 10" key="2">
    <citation type="submission" date="2018-03" db="EMBL/GenBank/DDBJ databases">
        <title>Diversity of bacteria associated with corn roots inoculated with woodland soils in Canada, and Description of Pseudomonas aylmerense sp. nov.</title>
        <authorList>
            <person name="Tambong J.T."/>
            <person name="Xu R."/>
            <person name="Tchagang C."/>
        </authorList>
    </citation>
    <scope>NUCLEOTIDE SEQUENCE [LARGE SCALE GENOMIC DNA]</scope>
    <source>
        <strain evidence="8 10">S1E44</strain>
    </source>
</reference>
<dbReference type="OrthoDB" id="7011692at2"/>
<evidence type="ECO:0008006" key="11">
    <source>
        <dbReference type="Google" id="ProtNLM"/>
    </source>
</evidence>
<keyword evidence="9" id="KW-1185">Reference proteome</keyword>
<proteinExistence type="predicted"/>
<feature type="transmembrane region" description="Helical" evidence="6">
    <location>
        <begin position="127"/>
        <end position="150"/>
    </location>
</feature>
<comment type="caution">
    <text evidence="8">The sequence shown here is derived from an EMBL/GenBank/DDBJ whole genome shotgun (WGS) entry which is preliminary data.</text>
</comment>
<dbReference type="EMBL" id="PYWW01000051">
    <property type="protein sequence ID" value="PTC25436.1"/>
    <property type="molecule type" value="Genomic_DNA"/>
</dbReference>
<sequence>MSVVKRIVNGIGANSFGQVVNLLIQLVSVPVLIASWGFGAYSEWVVLSAIPTYLALSDLGVTTAASSKVVIWHERGRVRVARAVYSTSFAFLVLAGLSVLVLALGAMAFFDLFGVLNLHAIRSHDGVLILSALTGYSLLCLFTNMISIRYRASKALPLSAFIMNVIRMLEWTAALVCASLTHSLVATSLTLLGVRLIGLLSKNLIANRLGITLRFDPAAIGKRAFTTLIKPSIASLAFPIGLALNVQGLIILLSVLLSPAHAAIFGLYRTISRVLVQFSTVVNQSLWPEISYAFSVGDNQLVRKMIRYALKFSLPIACVMGVLVVVFGGTIFDVWSGRKDDYSSTIMLVLTLGALTHVAWQVYWVALMATASYSRFALVFMLVSIASVLAVFGLAQPFGLLGVCYVLVATEVVLFCFARHGFHRLEVRMARVDQ</sequence>
<evidence type="ECO:0000256" key="6">
    <source>
        <dbReference type="SAM" id="Phobius"/>
    </source>
</evidence>
<feature type="transmembrane region" description="Helical" evidence="6">
    <location>
        <begin position="344"/>
        <end position="366"/>
    </location>
</feature>
<keyword evidence="4 6" id="KW-1133">Transmembrane helix</keyword>
<evidence type="ECO:0000313" key="10">
    <source>
        <dbReference type="Proteomes" id="UP000240571"/>
    </source>
</evidence>
<protein>
    <recommendedName>
        <fullName evidence="11">Membrane protein involved in the export of O-antigen and teichoic acid</fullName>
    </recommendedName>
</protein>
<dbReference type="Proteomes" id="UP000095081">
    <property type="component" value="Unassembled WGS sequence"/>
</dbReference>
<evidence type="ECO:0000256" key="4">
    <source>
        <dbReference type="ARBA" id="ARBA00022989"/>
    </source>
</evidence>
<feature type="transmembrane region" description="Helical" evidence="6">
    <location>
        <begin position="50"/>
        <end position="71"/>
    </location>
</feature>
<feature type="transmembrane region" description="Helical" evidence="6">
    <location>
        <begin position="246"/>
        <end position="268"/>
    </location>
</feature>